<feature type="compositionally biased region" description="Basic and acidic residues" evidence="1">
    <location>
        <begin position="184"/>
        <end position="199"/>
    </location>
</feature>
<dbReference type="InterPro" id="IPR005113">
    <property type="entry name" value="uDENN_dom"/>
</dbReference>
<dbReference type="InterPro" id="IPR043153">
    <property type="entry name" value="DENN_C"/>
</dbReference>
<dbReference type="Gene3D" id="3.40.50.11500">
    <property type="match status" value="1"/>
</dbReference>
<dbReference type="Pfam" id="PF02141">
    <property type="entry name" value="DENN"/>
    <property type="match status" value="1"/>
</dbReference>
<sequence>MYKPPQNSNRVRSMKKKFENIESRKQQDVPISSSKLILKNFEHLNTVADSTPIKLNLRSSQSTKQTTPYESLTRNSQQLLSRQHSDPLKRNIKRTPAFRVDMNAESVIEPVDIQSENLSQKTLFETKVQQFHSVKSFEDNIDKKKISGNGCTLYASESQCSNAIIERCDVSYIPSDSSDDKANCSFSDTHDTHDTDSHGLKSPSRPKAAPRAALIKTPLLNKSRSSHNFESSFEYLRSKFNQDPILLPDALELPLKNISDNIYKSLDKSCTPNKNLTTDEQCNIIERDANEDVIPENIDLSLIYTEPIPKSLRPKKSSESSTSNESPQFESKHESIYTTSTLQLTDKKAGQNHEEELAAGFTDSLKVALKKPLPTGPPPKKPPRTFQHFVENVIKPTCQKNISFLHSLPKKSEKKNEKKGDPKYMLNKLQTALKSNKLLARKQSKVEVSTTSGEDSDDSVLFRSKSCRSLPKPPSETQDFDQSKCTVSSSGNKLQVLGNIGCLSLSAKGIRSVPKFPFCVQSVPEPIYAEPTLRTSQGAANRTGENNLHYMSTAIIPEDTDANPVFVGPRQTSSYLSSESASLSSLPSDVKIRYLIEHFEARRQMLPNAERPSGDHDRCAESVDCNKRVELLRNSLIRTIDQSFKSEAVPVPTTPRDDSDSEKNEEGKVASMVDRFNTYQKTAHKYQQPKIDTETLFYCCLLIEKVQDCAQIKLKFPPHADVHPDIQKLCFPESPDSPPLEGSSAAQTYTLLITNQTGDRTYGYCRRVLPEGSTHCLPLTYCILSKYRSPRFYKSILIELESRHGMQNKCRDELISQFYYKTFPKPGESISINLSAVENHSYENIGMEESVDPARNRQGTTTKKLVLTLHPDSRYEDADLEKLHKLPTDILLKIFSSLLLERKVILISSVMSELSSCVESLQSILYPFTWYHTFIPILPQSLWVIVDCPTPFVCGVLSQDAIKDRHIVNGMVVNLDTRTVLVEEGDEMKILGSSLHKVWRQFITLANISKPRQYASSVFLADAYLNVLICCFRRYKQYIVDGKFLKDKLISDGGTRGRRRFLKMFTQTCMFQAFMDAALNNPESLAAFDKNIEFYGSDESRVILNKLIDWHR</sequence>
<evidence type="ECO:0000256" key="1">
    <source>
        <dbReference type="SAM" id="MobiDB-lite"/>
    </source>
</evidence>
<dbReference type="EMBL" id="OU892277">
    <property type="protein sequence ID" value="CAH1122110.1"/>
    <property type="molecule type" value="Genomic_DNA"/>
</dbReference>
<dbReference type="PROSITE" id="PS50211">
    <property type="entry name" value="DENN"/>
    <property type="match status" value="1"/>
</dbReference>
<proteinExistence type="predicted"/>
<accession>A0A9P0DK39</accession>
<dbReference type="SMART" id="SM00800">
    <property type="entry name" value="uDENN"/>
    <property type="match status" value="1"/>
</dbReference>
<protein>
    <recommendedName>
        <fullName evidence="2">UDENN domain-containing protein</fullName>
    </recommendedName>
</protein>
<feature type="region of interest" description="Disordered" evidence="1">
    <location>
        <begin position="184"/>
        <end position="208"/>
    </location>
</feature>
<feature type="region of interest" description="Disordered" evidence="1">
    <location>
        <begin position="647"/>
        <end position="668"/>
    </location>
</feature>
<gene>
    <name evidence="3" type="ORF">CEUTPL_LOCUS1197</name>
</gene>
<dbReference type="Proteomes" id="UP001152799">
    <property type="component" value="Chromosome 1"/>
</dbReference>
<dbReference type="PANTHER" id="PTHR15288">
    <property type="entry name" value="DENN DOMAIN-CONTAINING PROTEIN 2"/>
    <property type="match status" value="1"/>
</dbReference>
<dbReference type="InterPro" id="IPR001194">
    <property type="entry name" value="cDENN_dom"/>
</dbReference>
<dbReference type="SMART" id="SM00799">
    <property type="entry name" value="DENN"/>
    <property type="match status" value="1"/>
</dbReference>
<dbReference type="Gene3D" id="3.30.450.200">
    <property type="match status" value="1"/>
</dbReference>
<dbReference type="InterPro" id="IPR051942">
    <property type="entry name" value="DENN_domain_containing_2"/>
</dbReference>
<feature type="region of interest" description="Disordered" evidence="1">
    <location>
        <begin position="311"/>
        <end position="336"/>
    </location>
</feature>
<keyword evidence="4" id="KW-1185">Reference proteome</keyword>
<feature type="compositionally biased region" description="Basic and acidic residues" evidence="1">
    <location>
        <begin position="655"/>
        <end position="668"/>
    </location>
</feature>
<name>A0A9P0DK39_9CUCU</name>
<dbReference type="AlphaFoldDB" id="A0A9P0DK39"/>
<dbReference type="Pfam" id="PF03456">
    <property type="entry name" value="uDENN"/>
    <property type="match status" value="1"/>
</dbReference>
<feature type="region of interest" description="Disordered" evidence="1">
    <location>
        <begin position="441"/>
        <end position="460"/>
    </location>
</feature>
<feature type="compositionally biased region" description="Polar residues" evidence="1">
    <location>
        <begin position="58"/>
        <end position="82"/>
    </location>
</feature>
<feature type="domain" description="UDENN" evidence="2">
    <location>
        <begin position="694"/>
        <end position="1086"/>
    </location>
</feature>
<feature type="region of interest" description="Disordered" evidence="1">
    <location>
        <begin position="58"/>
        <end position="84"/>
    </location>
</feature>
<evidence type="ECO:0000313" key="3">
    <source>
        <dbReference type="EMBL" id="CAH1122110.1"/>
    </source>
</evidence>
<dbReference type="InterPro" id="IPR037516">
    <property type="entry name" value="Tripartite_DENN"/>
</dbReference>
<evidence type="ECO:0000313" key="4">
    <source>
        <dbReference type="Proteomes" id="UP001152799"/>
    </source>
</evidence>
<organism evidence="3 4">
    <name type="scientific">Ceutorhynchus assimilis</name>
    <name type="common">cabbage seed weevil</name>
    <dbReference type="NCBI Taxonomy" id="467358"/>
    <lineage>
        <taxon>Eukaryota</taxon>
        <taxon>Metazoa</taxon>
        <taxon>Ecdysozoa</taxon>
        <taxon>Arthropoda</taxon>
        <taxon>Hexapoda</taxon>
        <taxon>Insecta</taxon>
        <taxon>Pterygota</taxon>
        <taxon>Neoptera</taxon>
        <taxon>Endopterygota</taxon>
        <taxon>Coleoptera</taxon>
        <taxon>Polyphaga</taxon>
        <taxon>Cucujiformia</taxon>
        <taxon>Curculionidae</taxon>
        <taxon>Ceutorhynchinae</taxon>
        <taxon>Ceutorhynchus</taxon>
    </lineage>
</organism>
<evidence type="ECO:0000259" key="2">
    <source>
        <dbReference type="PROSITE" id="PS50211"/>
    </source>
</evidence>
<dbReference type="OrthoDB" id="10266080at2759"/>
<dbReference type="PANTHER" id="PTHR15288:SF0">
    <property type="entry name" value="UDENN DOMAIN-CONTAINING PROTEIN"/>
    <property type="match status" value="1"/>
</dbReference>
<feature type="region of interest" description="Disordered" evidence="1">
    <location>
        <begin position="465"/>
        <end position="484"/>
    </location>
</feature>
<reference evidence="3" key="1">
    <citation type="submission" date="2022-01" db="EMBL/GenBank/DDBJ databases">
        <authorList>
            <person name="King R."/>
        </authorList>
    </citation>
    <scope>NUCLEOTIDE SEQUENCE</scope>
</reference>